<dbReference type="InterPro" id="IPR050172">
    <property type="entry name" value="SsuD_RutA_monooxygenase"/>
</dbReference>
<dbReference type="NCBIfam" id="TIGR03565">
    <property type="entry name" value="alk_sulf_monoox"/>
    <property type="match status" value="1"/>
</dbReference>
<accession>A0AA86MFB2</accession>
<dbReference type="KEGG" id="lto:RGQ30_24810"/>
<dbReference type="EMBL" id="AP028947">
    <property type="protein sequence ID" value="BET26980.1"/>
    <property type="molecule type" value="Genomic_DNA"/>
</dbReference>
<evidence type="ECO:0000256" key="3">
    <source>
        <dbReference type="ARBA" id="ARBA00022630"/>
    </source>
</evidence>
<evidence type="ECO:0000256" key="7">
    <source>
        <dbReference type="HAMAP-Rule" id="MF_01229"/>
    </source>
</evidence>
<keyword evidence="3 7" id="KW-0285">Flavoprotein</keyword>
<evidence type="ECO:0000256" key="4">
    <source>
        <dbReference type="ARBA" id="ARBA00022643"/>
    </source>
</evidence>
<dbReference type="EC" id="1.14.14.5" evidence="2 7"/>
<dbReference type="PANTHER" id="PTHR42847:SF4">
    <property type="entry name" value="ALKANESULFONATE MONOOXYGENASE-RELATED"/>
    <property type="match status" value="1"/>
</dbReference>
<dbReference type="InterPro" id="IPR011251">
    <property type="entry name" value="Luciferase-like_dom"/>
</dbReference>
<comment type="catalytic activity">
    <reaction evidence="7">
        <text>an alkanesulfonate + FMNH2 + O2 = an aldehyde + FMN + sulfite + H2O + 2 H(+)</text>
        <dbReference type="Rhea" id="RHEA:23064"/>
        <dbReference type="ChEBI" id="CHEBI:15377"/>
        <dbReference type="ChEBI" id="CHEBI:15378"/>
        <dbReference type="ChEBI" id="CHEBI:15379"/>
        <dbReference type="ChEBI" id="CHEBI:17359"/>
        <dbReference type="ChEBI" id="CHEBI:17478"/>
        <dbReference type="ChEBI" id="CHEBI:57618"/>
        <dbReference type="ChEBI" id="CHEBI:58210"/>
        <dbReference type="ChEBI" id="CHEBI:134249"/>
        <dbReference type="EC" id="1.14.14.5"/>
    </reaction>
</comment>
<keyword evidence="6 7" id="KW-0503">Monooxygenase</keyword>
<organism evidence="9 10">
    <name type="scientific">Limnobacter thiooxidans</name>
    <dbReference type="NCBI Taxonomy" id="131080"/>
    <lineage>
        <taxon>Bacteria</taxon>
        <taxon>Pseudomonadati</taxon>
        <taxon>Pseudomonadota</taxon>
        <taxon>Betaproteobacteria</taxon>
        <taxon>Burkholderiales</taxon>
        <taxon>Burkholderiaceae</taxon>
        <taxon>Limnobacter</taxon>
    </lineage>
</organism>
<comment type="similarity">
    <text evidence="1 7">Belongs to the SsuD family.</text>
</comment>
<evidence type="ECO:0000256" key="6">
    <source>
        <dbReference type="ARBA" id="ARBA00023033"/>
    </source>
</evidence>
<dbReference type="Proteomes" id="UP001329151">
    <property type="component" value="Chromosome"/>
</dbReference>
<evidence type="ECO:0000313" key="10">
    <source>
        <dbReference type="Proteomes" id="UP001329151"/>
    </source>
</evidence>
<comment type="function">
    <text evidence="7">Catalyzes the desulfonation of aliphatic sulfonates.</text>
</comment>
<dbReference type="GO" id="GO:0008726">
    <property type="term" value="F:alkanesulfonate monooxygenase activity"/>
    <property type="evidence" value="ECO:0007669"/>
    <property type="project" value="UniProtKB-UniRule"/>
</dbReference>
<dbReference type="CDD" id="cd01094">
    <property type="entry name" value="Alkanesulfonate_monoxygenase"/>
    <property type="match status" value="1"/>
</dbReference>
<keyword evidence="5 7" id="KW-0560">Oxidoreductase</keyword>
<name>A0AA86MFB2_9BURK</name>
<keyword evidence="10" id="KW-1185">Reference proteome</keyword>
<dbReference type="NCBIfam" id="NF001939">
    <property type="entry name" value="PRK00719.1"/>
    <property type="match status" value="1"/>
</dbReference>
<dbReference type="SUPFAM" id="SSF51679">
    <property type="entry name" value="Bacterial luciferase-like"/>
    <property type="match status" value="1"/>
</dbReference>
<reference evidence="9 10" key="1">
    <citation type="submission" date="2023-10" db="EMBL/GenBank/DDBJ databases">
        <title>Complete Genome Sequence of Limnobacter thiooxidans CS-K2T, Isolated from freshwater lake sediments in Bavaria, Germany.</title>
        <authorList>
            <person name="Naruki M."/>
            <person name="Watanabe A."/>
            <person name="Warashina T."/>
            <person name="Morita T."/>
            <person name="Arakawa K."/>
        </authorList>
    </citation>
    <scope>NUCLEOTIDE SEQUENCE [LARGE SCALE GENOMIC DNA]</scope>
    <source>
        <strain evidence="9 10">CS-K2</strain>
    </source>
</reference>
<gene>
    <name evidence="7 9" type="primary">ssuD</name>
    <name evidence="9" type="ORF">RGQ30_24810</name>
</gene>
<dbReference type="AlphaFoldDB" id="A0AA86MFB2"/>
<feature type="domain" description="Luciferase-like" evidence="8">
    <location>
        <begin position="1"/>
        <end position="330"/>
    </location>
</feature>
<dbReference type="PANTHER" id="PTHR42847">
    <property type="entry name" value="ALKANESULFONATE MONOOXYGENASE"/>
    <property type="match status" value="1"/>
</dbReference>
<evidence type="ECO:0000313" key="9">
    <source>
        <dbReference type="EMBL" id="BET26980.1"/>
    </source>
</evidence>
<dbReference type="InterPro" id="IPR019911">
    <property type="entry name" value="Alkanesulphonate_mOase_FMN-dep"/>
</dbReference>
<dbReference type="InterPro" id="IPR036661">
    <property type="entry name" value="Luciferase-like_sf"/>
</dbReference>
<dbReference type="GO" id="GO:0046306">
    <property type="term" value="P:alkanesulfonate catabolic process"/>
    <property type="evidence" value="ECO:0007669"/>
    <property type="project" value="TreeGrafter"/>
</dbReference>
<evidence type="ECO:0000256" key="5">
    <source>
        <dbReference type="ARBA" id="ARBA00023002"/>
    </source>
</evidence>
<proteinExistence type="inferred from homology"/>
<dbReference type="HAMAP" id="MF_01229">
    <property type="entry name" value="Alkanesulf_monooxygen"/>
    <property type="match status" value="1"/>
</dbReference>
<dbReference type="RefSeq" id="WP_130557896.1">
    <property type="nucleotide sequence ID" value="NZ_AP028947.1"/>
</dbReference>
<sequence length="396" mass="43177">MNLFWFIPTHGDSRYLGTDEGGRQVSFDYLKQIAIASDTLGYDGVLLPTGRSCEDAWVTASALIGFTRQLKFLVAVRPGLSSPTLAARMAATFDRLSNGRLLVNVVTGGDPVELEGDGIFQAHHERYEVTDEYLKIWRGMLEATHEGDSFDFEGKHLSVKGAKGLYPPVQKPYPPLYFGGSSGPAHDLAAEQVDVYLTWGEPPAAVEEKIQDMKKRAAEKGRTLKFGIRLHVIVRETEDEAWAAADRLISKLDDDIVEAAQKKFSQMDSVGQQRMTALHGGKKGGREHLEVSPNLWAGVGLVRGGAGTALVGSPAQVAQRLKEYADLGIETFILSGYPHLEESYRFAELVFPLLDRKPQNALPGFSLSGPFGEIVANHIAPGKTKQTDPVAKVSAS</sequence>
<evidence type="ECO:0000256" key="2">
    <source>
        <dbReference type="ARBA" id="ARBA00012113"/>
    </source>
</evidence>
<evidence type="ECO:0000259" key="8">
    <source>
        <dbReference type="Pfam" id="PF00296"/>
    </source>
</evidence>
<keyword evidence="4 7" id="KW-0288">FMN</keyword>
<protein>
    <recommendedName>
        <fullName evidence="2 7">Alkanesulfonate monooxygenase</fullName>
        <ecNumber evidence="2 7">1.14.14.5</ecNumber>
    </recommendedName>
    <alternativeName>
        <fullName evidence="7">FMNH2-dependent aliphatic sulfonate monooxygenase</fullName>
    </alternativeName>
</protein>
<evidence type="ECO:0000256" key="1">
    <source>
        <dbReference type="ARBA" id="ARBA00007044"/>
    </source>
</evidence>
<dbReference type="Pfam" id="PF00296">
    <property type="entry name" value="Bac_luciferase"/>
    <property type="match status" value="1"/>
</dbReference>
<dbReference type="Gene3D" id="3.20.20.30">
    <property type="entry name" value="Luciferase-like domain"/>
    <property type="match status" value="1"/>
</dbReference>